<dbReference type="InterPro" id="IPR052906">
    <property type="entry name" value="Type_IV_Methyl-Rstrct_Enzyme"/>
</dbReference>
<protein>
    <submittedName>
        <fullName evidence="2">Restriction endonuclease</fullName>
    </submittedName>
</protein>
<dbReference type="InterPro" id="IPR011335">
    <property type="entry name" value="Restrct_endonuc-II-like"/>
</dbReference>
<keyword evidence="2" id="KW-0540">Nuclease</keyword>
<dbReference type="Pfam" id="PF04471">
    <property type="entry name" value="Mrr_cat"/>
    <property type="match status" value="1"/>
</dbReference>
<name>A0A0M2SSS4_9STAP</name>
<dbReference type="InterPro" id="IPR007560">
    <property type="entry name" value="Restrct_endonuc_IV_Mrr"/>
</dbReference>
<sequence>MTVWLFRAGKNGEYENKFLEDNRIYLTWDRLNFNLKSIESKELLVEKLMEHYDIEKKKTAINWASQIWPMARKIDIGDYIALPSKLNRTIHIGVVKSQYIYDENLENPYFHYREIDWIKEDIPRERFDQDILYSLGAFMTVCKIQRNNAEERIKEMKNNGWQVPKNKRTVQLVDESEEPASIDIEEFIYDQISERIIRKFKGSKMETLIEEILKAQGFTTFKSPEGSDHGVDILASSDLLGFGSPRICAQVKTEDSPLDRPTLDQLVGTMSNFNADYGLLVSWSGFKSSVTREVPKHFFKVRLWDSKTIIQQIFEHYDNLSDDIKNEIPIKRVWMLDKEIEE</sequence>
<dbReference type="PANTHER" id="PTHR30015:SF7">
    <property type="entry name" value="TYPE IV METHYL-DIRECTED RESTRICTION ENZYME ECOKMRR"/>
    <property type="match status" value="1"/>
</dbReference>
<dbReference type="GO" id="GO:0015666">
    <property type="term" value="F:restriction endodeoxyribonuclease activity"/>
    <property type="evidence" value="ECO:0007669"/>
    <property type="project" value="TreeGrafter"/>
</dbReference>
<keyword evidence="2" id="KW-0378">Hydrolase</keyword>
<dbReference type="PANTHER" id="PTHR30015">
    <property type="entry name" value="MRR RESTRICTION SYSTEM PROTEIN"/>
    <property type="match status" value="1"/>
</dbReference>
<keyword evidence="3" id="KW-1185">Reference proteome</keyword>
<dbReference type="RefSeq" id="WP_046511965.1">
    <property type="nucleotide sequence ID" value="NZ_LAYZ01000001.1"/>
</dbReference>
<dbReference type="PATRIC" id="fig|1432562.3.peg.488"/>
<comment type="caution">
    <text evidence="2">The sequence shown here is derived from an EMBL/GenBank/DDBJ whole genome shotgun (WGS) entry which is preliminary data.</text>
</comment>
<dbReference type="STRING" id="1432562.WN59_02365"/>
<proteinExistence type="predicted"/>
<dbReference type="Gene3D" id="3.40.1350.10">
    <property type="match status" value="1"/>
</dbReference>
<dbReference type="EMBL" id="LAYZ01000001">
    <property type="protein sequence ID" value="KKK35690.1"/>
    <property type="molecule type" value="Genomic_DNA"/>
</dbReference>
<dbReference type="SUPFAM" id="SSF52980">
    <property type="entry name" value="Restriction endonuclease-like"/>
    <property type="match status" value="1"/>
</dbReference>
<keyword evidence="2" id="KW-0255">Endonuclease</keyword>
<gene>
    <name evidence="2" type="ORF">WN59_02365</name>
</gene>
<dbReference type="GO" id="GO:0043590">
    <property type="term" value="C:bacterial nucleoid"/>
    <property type="evidence" value="ECO:0007669"/>
    <property type="project" value="TreeGrafter"/>
</dbReference>
<dbReference type="InterPro" id="IPR016984">
    <property type="entry name" value="UCP031853"/>
</dbReference>
<evidence type="ECO:0000259" key="1">
    <source>
        <dbReference type="Pfam" id="PF04471"/>
    </source>
</evidence>
<evidence type="ECO:0000313" key="2">
    <source>
        <dbReference type="EMBL" id="KKK35690.1"/>
    </source>
</evidence>
<evidence type="ECO:0000313" key="3">
    <source>
        <dbReference type="Proteomes" id="UP000034287"/>
    </source>
</evidence>
<dbReference type="AlphaFoldDB" id="A0A0M2SSS4"/>
<organism evidence="2 3">
    <name type="scientific">Salinicoccus sediminis</name>
    <dbReference type="NCBI Taxonomy" id="1432562"/>
    <lineage>
        <taxon>Bacteria</taxon>
        <taxon>Bacillati</taxon>
        <taxon>Bacillota</taxon>
        <taxon>Bacilli</taxon>
        <taxon>Bacillales</taxon>
        <taxon>Staphylococcaceae</taxon>
        <taxon>Salinicoccus</taxon>
    </lineage>
</organism>
<dbReference type="GO" id="GO:0003677">
    <property type="term" value="F:DNA binding"/>
    <property type="evidence" value="ECO:0007669"/>
    <property type="project" value="InterPro"/>
</dbReference>
<feature type="domain" description="Restriction endonuclease type IV Mrr" evidence="1">
    <location>
        <begin position="197"/>
        <end position="311"/>
    </location>
</feature>
<accession>A0A0M2SSS4</accession>
<dbReference type="PIRSF" id="PIRSF031853">
    <property type="entry name" value="UPC031853"/>
    <property type="match status" value="1"/>
</dbReference>
<dbReference type="InterPro" id="IPR011856">
    <property type="entry name" value="tRNA_endonuc-like_dom_sf"/>
</dbReference>
<dbReference type="OrthoDB" id="9781481at2"/>
<reference evidence="2 3" key="1">
    <citation type="submission" date="2015-04" db="EMBL/GenBank/DDBJ databases">
        <title>Taxonomic description and genome sequence of Salinicoccus sediminis sp. nov., a novel hyper halotolerant bacterium isolated from marine sediment.</title>
        <authorList>
            <person name="Mathan Kumar R."/>
            <person name="Kaur G."/>
            <person name="Kumar N."/>
            <person name="Kumar A."/>
            <person name="Singh N.K."/>
            <person name="Kaur N."/>
            <person name="Mayilraj S."/>
        </authorList>
    </citation>
    <scope>NUCLEOTIDE SEQUENCE [LARGE SCALE GENOMIC DNA]</scope>
    <source>
        <strain evidence="2 3">SV-16</strain>
    </source>
</reference>
<dbReference type="Proteomes" id="UP000034287">
    <property type="component" value="Unassembled WGS sequence"/>
</dbReference>
<dbReference type="GO" id="GO:0009307">
    <property type="term" value="P:DNA restriction-modification system"/>
    <property type="evidence" value="ECO:0007669"/>
    <property type="project" value="InterPro"/>
</dbReference>